<evidence type="ECO:0000259" key="3">
    <source>
        <dbReference type="Pfam" id="PF13828"/>
    </source>
</evidence>
<dbReference type="Proteomes" id="UP000069654">
    <property type="component" value="Unassembled WGS sequence"/>
</dbReference>
<dbReference type="Pfam" id="PF13828">
    <property type="entry name" value="DUF4190"/>
    <property type="match status" value="1"/>
</dbReference>
<feature type="transmembrane region" description="Helical" evidence="2">
    <location>
        <begin position="216"/>
        <end position="236"/>
    </location>
</feature>
<keyword evidence="2" id="KW-0472">Membrane</keyword>
<feature type="region of interest" description="Disordered" evidence="1">
    <location>
        <begin position="1"/>
        <end position="165"/>
    </location>
</feature>
<dbReference type="RefSeq" id="WP_003924989.1">
    <property type="nucleotide sequence ID" value="NZ_BCTB01000020.1"/>
</dbReference>
<gene>
    <name evidence="4" type="ORF">RMCT_2829</name>
</gene>
<protein>
    <recommendedName>
        <fullName evidence="3">DUF4190 domain-containing protein</fullName>
    </recommendedName>
</protein>
<accession>A0A100XFR3</accession>
<feature type="compositionally biased region" description="Low complexity" evidence="1">
    <location>
        <begin position="45"/>
        <end position="56"/>
    </location>
</feature>
<evidence type="ECO:0000256" key="2">
    <source>
        <dbReference type="SAM" id="Phobius"/>
    </source>
</evidence>
<name>A0A100XFR3_MYCTH</name>
<comment type="caution">
    <text evidence="4">The sequence shown here is derived from an EMBL/GenBank/DDBJ whole genome shotgun (WGS) entry which is preliminary data.</text>
</comment>
<keyword evidence="2" id="KW-0812">Transmembrane</keyword>
<reference evidence="5" key="2">
    <citation type="submission" date="2016-02" db="EMBL/GenBank/DDBJ databases">
        <title>Draft genome sequence of five rapidly growing Mycobacterium species.</title>
        <authorList>
            <person name="Katahira K."/>
            <person name="Gotou Y."/>
            <person name="Iida K."/>
            <person name="Ogura Y."/>
            <person name="Hayashi T."/>
        </authorList>
    </citation>
    <scope>NUCLEOTIDE SEQUENCE [LARGE SCALE GENOMIC DNA]</scope>
    <source>
        <strain evidence="5">JCM6362</strain>
    </source>
</reference>
<dbReference type="InterPro" id="IPR025241">
    <property type="entry name" value="DUF4190"/>
</dbReference>
<feature type="compositionally biased region" description="Low complexity" evidence="1">
    <location>
        <begin position="154"/>
        <end position="165"/>
    </location>
</feature>
<dbReference type="STRING" id="1797.RMCT_2829"/>
<sequence>MTNPGNADGTPPAEGQPGPSETGADDLAREPTGGADPTASEHTPDQPTAADQAADQAGDRPDEQAFDGSWAAAGETAPAYGESPPAGFAPLDYPGAGAGTEPYQPSGYPAPPPGAQYPPPYPPGPQQPGYGYPAPPPYDAPRYPTPPYDPAQPPQFGAGQFGAAGYPDPNQPGYPGYYGYPQGYSQGYTQPPSTNTLSIWSLVISLISIPLLCSGLLSFLAPPAAIAGIVLGSLGLNQIKNTGENGRALAIGGIVAGAAVLVMVVVIILMIMLAAAAGA</sequence>
<feature type="domain" description="DUF4190" evidence="3">
    <location>
        <begin position="197"/>
        <end position="266"/>
    </location>
</feature>
<proteinExistence type="predicted"/>
<evidence type="ECO:0000256" key="1">
    <source>
        <dbReference type="SAM" id="MobiDB-lite"/>
    </source>
</evidence>
<dbReference type="OMA" id="GAPRDPW"/>
<dbReference type="AlphaFoldDB" id="A0A100XFR3"/>
<dbReference type="EMBL" id="BCTB01000020">
    <property type="protein sequence ID" value="GAT15859.1"/>
    <property type="molecule type" value="Genomic_DNA"/>
</dbReference>
<reference evidence="4 5" key="1">
    <citation type="journal article" date="2016" name="Genome Announc.">
        <title>Draft Genome Sequences of Five Rapidly Growing Mycobacterium Species, M. thermoresistibile, M. fortuitum subsp. acetamidolyticum, M. canariasense, M. brisbanense, and M. novocastrense.</title>
        <authorList>
            <person name="Katahira K."/>
            <person name="Ogura Y."/>
            <person name="Gotoh Y."/>
            <person name="Hayashi T."/>
        </authorList>
    </citation>
    <scope>NUCLEOTIDE SEQUENCE [LARGE SCALE GENOMIC DNA]</scope>
    <source>
        <strain evidence="4 5">JCM6362</strain>
    </source>
</reference>
<feature type="compositionally biased region" description="Pro residues" evidence="1">
    <location>
        <begin position="108"/>
        <end position="126"/>
    </location>
</feature>
<feature type="transmembrane region" description="Helical" evidence="2">
    <location>
        <begin position="248"/>
        <end position="277"/>
    </location>
</feature>
<evidence type="ECO:0000313" key="5">
    <source>
        <dbReference type="Proteomes" id="UP000069654"/>
    </source>
</evidence>
<feature type="compositionally biased region" description="Pro residues" evidence="1">
    <location>
        <begin position="133"/>
        <end position="153"/>
    </location>
</feature>
<keyword evidence="2" id="KW-1133">Transmembrane helix</keyword>
<evidence type="ECO:0000313" key="4">
    <source>
        <dbReference type="EMBL" id="GAT15859.1"/>
    </source>
</evidence>
<organism evidence="4 5">
    <name type="scientific">Mycolicibacterium thermoresistibile</name>
    <name type="common">Mycobacterium thermoresistibile</name>
    <dbReference type="NCBI Taxonomy" id="1797"/>
    <lineage>
        <taxon>Bacteria</taxon>
        <taxon>Bacillati</taxon>
        <taxon>Actinomycetota</taxon>
        <taxon>Actinomycetes</taxon>
        <taxon>Mycobacteriales</taxon>
        <taxon>Mycobacteriaceae</taxon>
        <taxon>Mycolicibacterium</taxon>
    </lineage>
</organism>